<sequence length="81" mass="9214">MGDSPKAPHADDRPAEGLYENESNYTPAEKYEWINDRHNAVLETVLAYADGGKADVDRILLAQYYNLTNLLIDHGLYPTYR</sequence>
<evidence type="ECO:0000256" key="1">
    <source>
        <dbReference type="SAM" id="MobiDB-lite"/>
    </source>
</evidence>
<gene>
    <name evidence="2" type="ORF">ACFOET_18375</name>
</gene>
<reference evidence="3" key="1">
    <citation type="journal article" date="2019" name="Int. J. Syst. Evol. Microbiol.">
        <title>The Global Catalogue of Microorganisms (GCM) 10K type strain sequencing project: providing services to taxonomists for standard genome sequencing and annotation.</title>
        <authorList>
            <consortium name="The Broad Institute Genomics Platform"/>
            <consortium name="The Broad Institute Genome Sequencing Center for Infectious Disease"/>
            <person name="Wu L."/>
            <person name="Ma J."/>
        </authorList>
    </citation>
    <scope>NUCLEOTIDE SEQUENCE [LARGE SCALE GENOMIC DNA]</scope>
    <source>
        <strain evidence="3">KCTC 52416</strain>
    </source>
</reference>
<protein>
    <submittedName>
        <fullName evidence="2">Uncharacterized protein</fullName>
    </submittedName>
</protein>
<dbReference type="RefSeq" id="WP_379025361.1">
    <property type="nucleotide sequence ID" value="NZ_JBHRTA010000057.1"/>
</dbReference>
<comment type="caution">
    <text evidence="2">The sequence shown here is derived from an EMBL/GenBank/DDBJ whole genome shotgun (WGS) entry which is preliminary data.</text>
</comment>
<name>A0ABV7JS29_9SPHI</name>
<accession>A0ABV7JS29</accession>
<feature type="compositionally biased region" description="Basic and acidic residues" evidence="1">
    <location>
        <begin position="1"/>
        <end position="15"/>
    </location>
</feature>
<evidence type="ECO:0000313" key="3">
    <source>
        <dbReference type="Proteomes" id="UP001595526"/>
    </source>
</evidence>
<proteinExistence type="predicted"/>
<keyword evidence="3" id="KW-1185">Reference proteome</keyword>
<organism evidence="2 3">
    <name type="scientific">Parapedobacter deserti</name>
    <dbReference type="NCBI Taxonomy" id="1912957"/>
    <lineage>
        <taxon>Bacteria</taxon>
        <taxon>Pseudomonadati</taxon>
        <taxon>Bacteroidota</taxon>
        <taxon>Sphingobacteriia</taxon>
        <taxon>Sphingobacteriales</taxon>
        <taxon>Sphingobacteriaceae</taxon>
        <taxon>Parapedobacter</taxon>
    </lineage>
</organism>
<feature type="region of interest" description="Disordered" evidence="1">
    <location>
        <begin position="1"/>
        <end position="22"/>
    </location>
</feature>
<evidence type="ECO:0000313" key="2">
    <source>
        <dbReference type="EMBL" id="MFC3199589.1"/>
    </source>
</evidence>
<dbReference type="EMBL" id="JBHRTA010000057">
    <property type="protein sequence ID" value="MFC3199589.1"/>
    <property type="molecule type" value="Genomic_DNA"/>
</dbReference>
<dbReference type="Proteomes" id="UP001595526">
    <property type="component" value="Unassembled WGS sequence"/>
</dbReference>